<evidence type="ECO:0000256" key="1">
    <source>
        <dbReference type="ARBA" id="ARBA00004127"/>
    </source>
</evidence>
<gene>
    <name evidence="5" type="primary">nuoN</name>
    <name evidence="8" type="ORF">FHR36_000284</name>
</gene>
<dbReference type="NCBIfam" id="NF004441">
    <property type="entry name" value="PRK05777.1-4"/>
    <property type="match status" value="1"/>
</dbReference>
<comment type="function">
    <text evidence="5">NDH-1 shuttles electrons from NADH, via FMN and iron-sulfur (Fe-S) centers, to quinones in the respiratory chain. The immediate electron acceptor for the enzyme in this species is believed to be a menaquinone. Couples the redox reaction to proton translocation (for every two electrons transferred, four hydrogen ions are translocated across the cytoplasmic membrane), and thus conserves the redox energy in a proton gradient.</text>
</comment>
<comment type="caution">
    <text evidence="8">The sequence shown here is derived from an EMBL/GenBank/DDBJ whole genome shotgun (WGS) entry which is preliminary data.</text>
</comment>
<comment type="catalytic activity">
    <reaction evidence="5">
        <text>a quinone + NADH + 5 H(+)(in) = a quinol + NAD(+) + 4 H(+)(out)</text>
        <dbReference type="Rhea" id="RHEA:57888"/>
        <dbReference type="ChEBI" id="CHEBI:15378"/>
        <dbReference type="ChEBI" id="CHEBI:24646"/>
        <dbReference type="ChEBI" id="CHEBI:57540"/>
        <dbReference type="ChEBI" id="CHEBI:57945"/>
        <dbReference type="ChEBI" id="CHEBI:132124"/>
    </reaction>
</comment>
<feature type="transmembrane region" description="Helical" evidence="5">
    <location>
        <begin position="95"/>
        <end position="114"/>
    </location>
</feature>
<proteinExistence type="inferred from homology"/>
<keyword evidence="5" id="KW-1003">Cell membrane</keyword>
<keyword evidence="5" id="KW-0813">Transport</keyword>
<keyword evidence="5" id="KW-0520">NAD</keyword>
<sequence length="542" mass="56409">MSWLAAAGGNSPSIPAPHIEYGQLSPMLVVFGAALVGVLVEAFLPRRRRFTAQVGVSLLGLVGAFAAVVVLAAQGHGTTKAGLLAMGAVAIDGPALFLQGVILLTAVLAVLTYAEGRLEPRLNGHTVDAFAPQGAAVPGGEQEREATREGFRTSEVFPLTLFAVGGMLLFPAANDLLTMFVALEVLSLPLYLLCALARRRRLLSQEAAVKYFLLGAFASAFFLFGTALLYGYAGSVSLPEIADVISGVAPVTPALAVTTQNDALLLIGLAMLAVGLLFKVGAVPFHSWTPDVYQGAPTPVTGFMAAATKTAAFGALLRLFYVAFPGLRWDWRPVMWGVAILTMVVGAILAVTQQDVKRLLAYSSIAHAGFILTGMIATDKQGLSAVLFYLLAYSFVTLGAFAVVTLVRDSKGEATHLSSWAGLGRRSPLLAAVFALFLLAFAGIPLTSGFTGKFAVFQAAAAGGATPLVIVGVLSSAVAAFFYIRVIVLMFFSDPQPGGASVAVPSPLTATAIAVGVLVTLGLGLLPQYFLDLATKASVFVR</sequence>
<evidence type="ECO:0000313" key="8">
    <source>
        <dbReference type="EMBL" id="MCP2307192.1"/>
    </source>
</evidence>
<protein>
    <recommendedName>
        <fullName evidence="5">NADH-quinone oxidoreductase subunit N</fullName>
        <ecNumber evidence="5">7.1.1.-</ecNumber>
    </recommendedName>
    <alternativeName>
        <fullName evidence="5">NADH dehydrogenase I subunit N</fullName>
    </alternativeName>
    <alternativeName>
        <fullName evidence="5">NDH-1 subunit N</fullName>
    </alternativeName>
</protein>
<feature type="transmembrane region" description="Helical" evidence="5">
    <location>
        <begin position="359"/>
        <end position="377"/>
    </location>
</feature>
<feature type="transmembrane region" description="Helical" evidence="5">
    <location>
        <begin position="263"/>
        <end position="288"/>
    </location>
</feature>
<keyword evidence="9" id="KW-1185">Reference proteome</keyword>
<keyword evidence="2 5" id="KW-0812">Transmembrane</keyword>
<evidence type="ECO:0000256" key="2">
    <source>
        <dbReference type="ARBA" id="ARBA00022692"/>
    </source>
</evidence>
<accession>A0ABT1IPZ1</accession>
<feature type="domain" description="NADH:quinone oxidoreductase/Mrp antiporter transmembrane" evidence="7">
    <location>
        <begin position="173"/>
        <end position="477"/>
    </location>
</feature>
<dbReference type="InterPro" id="IPR010096">
    <property type="entry name" value="NADH-Q_OxRdtase_suN/2"/>
</dbReference>
<feature type="transmembrane region" description="Helical" evidence="5">
    <location>
        <begin position="24"/>
        <end position="44"/>
    </location>
</feature>
<comment type="similarity">
    <text evidence="5">Belongs to the complex I subunit 2 family.</text>
</comment>
<dbReference type="EC" id="7.1.1.-" evidence="5"/>
<keyword evidence="5" id="KW-1278">Translocase</keyword>
<dbReference type="HAMAP" id="MF_00445">
    <property type="entry name" value="NDH1_NuoN_1"/>
    <property type="match status" value="1"/>
</dbReference>
<feature type="transmembrane region" description="Helical" evidence="5">
    <location>
        <begin position="428"/>
        <end position="448"/>
    </location>
</feature>
<dbReference type="NCBIfam" id="TIGR01770">
    <property type="entry name" value="NDH_I_N"/>
    <property type="match status" value="1"/>
</dbReference>
<dbReference type="EMBL" id="JAMZDX010000001">
    <property type="protein sequence ID" value="MCP2307192.1"/>
    <property type="molecule type" value="Genomic_DNA"/>
</dbReference>
<feature type="transmembrane region" description="Helical" evidence="5">
    <location>
        <begin position="468"/>
        <end position="492"/>
    </location>
</feature>
<feature type="transmembrane region" description="Helical" evidence="5">
    <location>
        <begin position="333"/>
        <end position="352"/>
    </location>
</feature>
<feature type="transmembrane region" description="Helical" evidence="5">
    <location>
        <begin position="383"/>
        <end position="407"/>
    </location>
</feature>
<feature type="transmembrane region" description="Helical" evidence="5">
    <location>
        <begin position="156"/>
        <end position="173"/>
    </location>
</feature>
<dbReference type="RefSeq" id="WP_253793016.1">
    <property type="nucleotide sequence ID" value="NZ_BAAAUB010000031.1"/>
</dbReference>
<feature type="transmembrane region" description="Helical" evidence="5">
    <location>
        <begin position="209"/>
        <end position="233"/>
    </location>
</feature>
<keyword evidence="3 5" id="KW-1133">Transmembrane helix</keyword>
<keyword evidence="5" id="KW-0874">Quinone</keyword>
<dbReference type="Proteomes" id="UP001206483">
    <property type="component" value="Unassembled WGS sequence"/>
</dbReference>
<name>A0ABT1IPZ1_9ACTN</name>
<feature type="transmembrane region" description="Helical" evidence="5">
    <location>
        <begin position="300"/>
        <end position="321"/>
    </location>
</feature>
<evidence type="ECO:0000256" key="6">
    <source>
        <dbReference type="RuleBase" id="RU000320"/>
    </source>
</evidence>
<keyword evidence="4 5" id="KW-0472">Membrane</keyword>
<organism evidence="8 9">
    <name type="scientific">Kitasatospora paracochleata</name>
    <dbReference type="NCBI Taxonomy" id="58354"/>
    <lineage>
        <taxon>Bacteria</taxon>
        <taxon>Bacillati</taxon>
        <taxon>Actinomycetota</taxon>
        <taxon>Actinomycetes</taxon>
        <taxon>Kitasatosporales</taxon>
        <taxon>Streptomycetaceae</taxon>
        <taxon>Kitasatospora</taxon>
    </lineage>
</organism>
<evidence type="ECO:0000256" key="3">
    <source>
        <dbReference type="ARBA" id="ARBA00022989"/>
    </source>
</evidence>
<dbReference type="InterPro" id="IPR001750">
    <property type="entry name" value="ND/Mrp_TM"/>
</dbReference>
<reference evidence="8 9" key="1">
    <citation type="submission" date="2022-06" db="EMBL/GenBank/DDBJ databases">
        <title>Sequencing the genomes of 1000 actinobacteria strains.</title>
        <authorList>
            <person name="Klenk H.-P."/>
        </authorList>
    </citation>
    <scope>NUCLEOTIDE SEQUENCE [LARGE SCALE GENOMIC DNA]</scope>
    <source>
        <strain evidence="8 9">DSM 41656</strain>
    </source>
</reference>
<evidence type="ECO:0000256" key="5">
    <source>
        <dbReference type="HAMAP-Rule" id="MF_00445"/>
    </source>
</evidence>
<evidence type="ECO:0000313" key="9">
    <source>
        <dbReference type="Proteomes" id="UP001206483"/>
    </source>
</evidence>
<dbReference type="PANTHER" id="PTHR22773">
    <property type="entry name" value="NADH DEHYDROGENASE"/>
    <property type="match status" value="1"/>
</dbReference>
<dbReference type="Pfam" id="PF00361">
    <property type="entry name" value="Proton_antipo_M"/>
    <property type="match status" value="1"/>
</dbReference>
<feature type="transmembrane region" description="Helical" evidence="5">
    <location>
        <begin position="504"/>
        <end position="526"/>
    </location>
</feature>
<feature type="transmembrane region" description="Helical" evidence="5">
    <location>
        <begin position="56"/>
        <end position="75"/>
    </location>
</feature>
<feature type="transmembrane region" description="Helical" evidence="5">
    <location>
        <begin position="179"/>
        <end position="197"/>
    </location>
</feature>
<comment type="subcellular location">
    <subcellularLocation>
        <location evidence="5">Cell membrane</location>
        <topology evidence="5">Multi-pass membrane protein</topology>
    </subcellularLocation>
    <subcellularLocation>
        <location evidence="1">Endomembrane system</location>
        <topology evidence="1">Multi-pass membrane protein</topology>
    </subcellularLocation>
    <subcellularLocation>
        <location evidence="6">Membrane</location>
        <topology evidence="6">Multi-pass membrane protein</topology>
    </subcellularLocation>
</comment>
<evidence type="ECO:0000259" key="7">
    <source>
        <dbReference type="Pfam" id="PF00361"/>
    </source>
</evidence>
<comment type="subunit">
    <text evidence="5">NDH-1 is composed of 14 different subunits. Subunits NuoA, H, J, K, L, M, N constitute the membrane sector of the complex.</text>
</comment>
<evidence type="ECO:0000256" key="4">
    <source>
        <dbReference type="ARBA" id="ARBA00023136"/>
    </source>
</evidence>